<organism evidence="1">
    <name type="scientific">viral metagenome</name>
    <dbReference type="NCBI Taxonomy" id="1070528"/>
    <lineage>
        <taxon>unclassified sequences</taxon>
        <taxon>metagenomes</taxon>
        <taxon>organismal metagenomes</taxon>
    </lineage>
</organism>
<protein>
    <submittedName>
        <fullName evidence="1">Uncharacterized protein</fullName>
    </submittedName>
</protein>
<evidence type="ECO:0000313" key="1">
    <source>
        <dbReference type="EMBL" id="QHS98845.1"/>
    </source>
</evidence>
<reference evidence="1" key="1">
    <citation type="journal article" date="2020" name="Nature">
        <title>Giant virus diversity and host interactions through global metagenomics.</title>
        <authorList>
            <person name="Schulz F."/>
            <person name="Roux S."/>
            <person name="Paez-Espino D."/>
            <person name="Jungbluth S."/>
            <person name="Walsh D.A."/>
            <person name="Denef V.J."/>
            <person name="McMahon K.D."/>
            <person name="Konstantinidis K.T."/>
            <person name="Eloe-Fadrosh E.A."/>
            <person name="Kyrpides N.C."/>
            <person name="Woyke T."/>
        </authorList>
    </citation>
    <scope>NUCLEOTIDE SEQUENCE</scope>
    <source>
        <strain evidence="1">GVMAG-M-3300020185-18</strain>
    </source>
</reference>
<dbReference type="AlphaFoldDB" id="A0A6C0C2C5"/>
<sequence length="87" mass="10738">MSYKVWIWKKDNYEFKKSYRFKKDIKNEIEIEIIKMNNDKRAECSERMSKREGVIQRNINPFLKSDYIKDLENQDNFLRPKDSNLNK</sequence>
<accession>A0A6C0C2C5</accession>
<dbReference type="EMBL" id="MN739325">
    <property type="protein sequence ID" value="QHS98845.1"/>
    <property type="molecule type" value="Genomic_DNA"/>
</dbReference>
<proteinExistence type="predicted"/>
<name>A0A6C0C2C5_9ZZZZ</name>